<evidence type="ECO:0000313" key="2">
    <source>
        <dbReference type="Proteomes" id="UP000479293"/>
    </source>
</evidence>
<evidence type="ECO:0000313" key="1">
    <source>
        <dbReference type="EMBL" id="MPR31789.1"/>
    </source>
</evidence>
<organism evidence="1 2">
    <name type="scientific">Salmonirosea aquatica</name>
    <dbReference type="NCBI Taxonomy" id="2654236"/>
    <lineage>
        <taxon>Bacteria</taxon>
        <taxon>Pseudomonadati</taxon>
        <taxon>Bacteroidota</taxon>
        <taxon>Cytophagia</taxon>
        <taxon>Cytophagales</taxon>
        <taxon>Spirosomataceae</taxon>
        <taxon>Salmonirosea</taxon>
    </lineage>
</organism>
<sequence length="188" mass="21016">MEQVKNPINEAIRLLDFVSSDDRLYSLAGEFMETGYTSGFSSEKEQEMIRQLNASLRNTLGSVIREAVEAKSLTISQASQKSLVPEKILNGLLADSVAVTNVPVVLFRKLLHLLDVPLSKAKEAVLYNTHIFRTQLSLSVEAPSLAFKRKSGRDPFDLSEGKSEGINLFENEEAVKLYLNRLEEIWGN</sequence>
<reference evidence="1 2" key="1">
    <citation type="submission" date="2019-10" db="EMBL/GenBank/DDBJ databases">
        <title>Draft Genome Sequence of Cytophagaceae sp. SJW1-29.</title>
        <authorList>
            <person name="Choi A."/>
        </authorList>
    </citation>
    <scope>NUCLEOTIDE SEQUENCE [LARGE SCALE GENOMIC DNA]</scope>
    <source>
        <strain evidence="1 2">SJW1-29</strain>
    </source>
</reference>
<dbReference type="EMBL" id="WHLY01000001">
    <property type="protein sequence ID" value="MPR31789.1"/>
    <property type="molecule type" value="Genomic_DNA"/>
</dbReference>
<gene>
    <name evidence="1" type="ORF">GBK04_00095</name>
</gene>
<dbReference type="AlphaFoldDB" id="A0A7C9FMU7"/>
<keyword evidence="2" id="KW-1185">Reference proteome</keyword>
<dbReference type="RefSeq" id="WP_152755764.1">
    <property type="nucleotide sequence ID" value="NZ_WHLY01000001.1"/>
</dbReference>
<accession>A0A7C9FMU7</accession>
<dbReference type="Proteomes" id="UP000479293">
    <property type="component" value="Unassembled WGS sequence"/>
</dbReference>
<proteinExistence type="predicted"/>
<protein>
    <submittedName>
        <fullName evidence="1">Uncharacterized protein</fullName>
    </submittedName>
</protein>
<comment type="caution">
    <text evidence="1">The sequence shown here is derived from an EMBL/GenBank/DDBJ whole genome shotgun (WGS) entry which is preliminary data.</text>
</comment>
<name>A0A7C9FMU7_9BACT</name>